<evidence type="ECO:0000313" key="15">
    <source>
        <dbReference type="Proteomes" id="UP000504637"/>
    </source>
</evidence>
<dbReference type="EC" id="2.4.1.258" evidence="3 14"/>
<reference evidence="16" key="3">
    <citation type="submission" date="2025-08" db="UniProtKB">
        <authorList>
            <consortium name="RefSeq"/>
        </authorList>
    </citation>
    <scope>IDENTIFICATION</scope>
    <source>
        <strain evidence="16">CBS 342.82</strain>
    </source>
</reference>
<evidence type="ECO:0000256" key="7">
    <source>
        <dbReference type="ARBA" id="ARBA00022692"/>
    </source>
</evidence>
<organism evidence="16">
    <name type="scientific">Dissoconium aciculare CBS 342.82</name>
    <dbReference type="NCBI Taxonomy" id="1314786"/>
    <lineage>
        <taxon>Eukaryota</taxon>
        <taxon>Fungi</taxon>
        <taxon>Dikarya</taxon>
        <taxon>Ascomycota</taxon>
        <taxon>Pezizomycotina</taxon>
        <taxon>Dothideomycetes</taxon>
        <taxon>Dothideomycetidae</taxon>
        <taxon>Mycosphaerellales</taxon>
        <taxon>Dissoconiaceae</taxon>
        <taxon>Dissoconium</taxon>
    </lineage>
</organism>
<dbReference type="InterPro" id="IPR007873">
    <property type="entry name" value="Glycosyltransferase_ALG3"/>
</dbReference>
<evidence type="ECO:0000256" key="12">
    <source>
        <dbReference type="ARBA" id="ARBA00049506"/>
    </source>
</evidence>
<evidence type="ECO:0000256" key="13">
    <source>
        <dbReference type="ARBA" id="ARBA00093457"/>
    </source>
</evidence>
<dbReference type="PANTHER" id="PTHR12646:SF0">
    <property type="entry name" value="DOL-P-MAN:MAN(5)GLCNAC(2)-PP-DOL ALPHA-1,3-MANNOSYLTRANSFERASE"/>
    <property type="match status" value="1"/>
</dbReference>
<evidence type="ECO:0000256" key="11">
    <source>
        <dbReference type="ARBA" id="ARBA00044743"/>
    </source>
</evidence>
<comment type="pathway">
    <text evidence="2 14">Protein modification; protein glycosylation.</text>
</comment>
<proteinExistence type="inferred from homology"/>
<evidence type="ECO:0000256" key="6">
    <source>
        <dbReference type="ARBA" id="ARBA00022679"/>
    </source>
</evidence>
<dbReference type="GO" id="GO:0052925">
    <property type="term" value="F:dol-P-Man:Man(5)GlcNAc(2)-PP-Dol alpha-1,3-mannosyltransferase activity"/>
    <property type="evidence" value="ECO:0007669"/>
    <property type="project" value="UniProtKB-EC"/>
</dbReference>
<dbReference type="AlphaFoldDB" id="A0A6J3M069"/>
<feature type="transmembrane region" description="Helical" evidence="14">
    <location>
        <begin position="352"/>
        <end position="381"/>
    </location>
</feature>
<comment type="similarity">
    <text evidence="13">Belongs to the glycosyltransferase ALG3 family.</text>
</comment>
<comment type="subcellular location">
    <subcellularLocation>
        <location evidence="1 14">Endoplasmic reticulum membrane</location>
        <topology evidence="1 14">Multi-pass membrane protein</topology>
    </subcellularLocation>
</comment>
<dbReference type="Proteomes" id="UP000504637">
    <property type="component" value="Unplaced"/>
</dbReference>
<dbReference type="UniPathway" id="UPA00378"/>
<reference evidence="16" key="1">
    <citation type="submission" date="2020-01" db="EMBL/GenBank/DDBJ databases">
        <authorList>
            <consortium name="DOE Joint Genome Institute"/>
            <person name="Haridas S."/>
            <person name="Albert R."/>
            <person name="Binder M."/>
            <person name="Bloem J."/>
            <person name="Labutti K."/>
            <person name="Salamov A."/>
            <person name="Andreopoulos B."/>
            <person name="Baker S.E."/>
            <person name="Barry K."/>
            <person name="Bills G."/>
            <person name="Bluhm B.H."/>
            <person name="Cannon C."/>
            <person name="Castanera R."/>
            <person name="Culley D.E."/>
            <person name="Daum C."/>
            <person name="Ezra D."/>
            <person name="Gonzalez J.B."/>
            <person name="Henrissat B."/>
            <person name="Kuo A."/>
            <person name="Liang C."/>
            <person name="Lipzen A."/>
            <person name="Lutzoni F."/>
            <person name="Magnuson J."/>
            <person name="Mondo S."/>
            <person name="Nolan M."/>
            <person name="Ohm R."/>
            <person name="Pangilinan J."/>
            <person name="Park H.-J."/>
            <person name="Ramirez L."/>
            <person name="Alfaro M."/>
            <person name="Sun H."/>
            <person name="Tritt A."/>
            <person name="Yoshinaga Y."/>
            <person name="Zwiers L.-H."/>
            <person name="Turgeon B.G."/>
            <person name="Goodwin S.B."/>
            <person name="Spatafora J.W."/>
            <person name="Crous P.W."/>
            <person name="Grigoriev I.V."/>
        </authorList>
    </citation>
    <scope>NUCLEOTIDE SEQUENCE</scope>
    <source>
        <strain evidence="16">CBS 342.82</strain>
    </source>
</reference>
<evidence type="ECO:0000256" key="2">
    <source>
        <dbReference type="ARBA" id="ARBA00004922"/>
    </source>
</evidence>
<keyword evidence="9 14" id="KW-1133">Transmembrane helix</keyword>
<feature type="transmembrane region" description="Helical" evidence="14">
    <location>
        <begin position="271"/>
        <end position="290"/>
    </location>
</feature>
<evidence type="ECO:0000313" key="16">
    <source>
        <dbReference type="RefSeq" id="XP_033458461.1"/>
    </source>
</evidence>
<evidence type="ECO:0000256" key="8">
    <source>
        <dbReference type="ARBA" id="ARBA00022824"/>
    </source>
</evidence>
<keyword evidence="7 14" id="KW-0812">Transmembrane</keyword>
<evidence type="ECO:0000256" key="14">
    <source>
        <dbReference type="RuleBase" id="RU364047"/>
    </source>
</evidence>
<comment type="function">
    <text evidence="11 14">Dol-P-Man:Man(5)GlcNAc(2)-PP-Dol alpha-1,3-mannosyltransferase that operates in the biosynthetic pathway of dolichol-linked oligosaccharides, the glycan precursors employed in protein asparagine (N)-glycosylation. The assembly of dolichol-linked oligosaccharides begins on the cytosolic side of the endoplasmic reticulum membrane and finishes in its lumen. The sequential addition of sugars to dolichol pyrophosphate produces dolichol-linked oligosaccharides containing fourteen sugars, including two GlcNAcs, nine mannoses and three glucoses. Once assembled, the oligosaccharide is transferred from the lipid to nascent proteins by oligosaccharyltransferases. In the lumen of the endoplasmic reticulum, adds the first dolichyl beta-D-mannosyl phosphate derived mannose in an alpha-1,3 linkage to Man(5)GlcNAc(2)-PP-dolichol to produce Man(6)GlcNAc(2)-PP-dolichol.</text>
</comment>
<keyword evidence="5 14" id="KW-0328">Glycosyltransferase</keyword>
<dbReference type="GO" id="GO:0005789">
    <property type="term" value="C:endoplasmic reticulum membrane"/>
    <property type="evidence" value="ECO:0007669"/>
    <property type="project" value="UniProtKB-SubCell"/>
</dbReference>
<gene>
    <name evidence="16" type="ORF">K489DRAFT_395160</name>
</gene>
<keyword evidence="8 14" id="KW-0256">Endoplasmic reticulum</keyword>
<evidence type="ECO:0000256" key="5">
    <source>
        <dbReference type="ARBA" id="ARBA00022676"/>
    </source>
</evidence>
<feature type="transmembrane region" description="Helical" evidence="14">
    <location>
        <begin position="211"/>
        <end position="230"/>
    </location>
</feature>
<evidence type="ECO:0000256" key="4">
    <source>
        <dbReference type="ARBA" id="ARBA00015561"/>
    </source>
</evidence>
<reference evidence="16" key="2">
    <citation type="submission" date="2020-04" db="EMBL/GenBank/DDBJ databases">
        <authorList>
            <consortium name="NCBI Genome Project"/>
        </authorList>
    </citation>
    <scope>NUCLEOTIDE SEQUENCE</scope>
    <source>
        <strain evidence="16">CBS 342.82</strain>
    </source>
</reference>
<feature type="transmembrane region" description="Helical" evidence="14">
    <location>
        <begin position="148"/>
        <end position="169"/>
    </location>
</feature>
<sequence>MAAQEQIKDVLALSRRVIFDPRMSRWTSVAQLLGEVALCGLIIWKVPYTNIDWTAYMQQTEQYLAGERDYHKIAGDTGPLVYPGAHVYIYRALHGLTSSGSDIGRAQVLFGILYLMTLGTVLGTYRAAGAPPWVLALLSLSKRAHSVFLLRLFNDGWAVLGLFAAVAAWQRRWWTAGAGLFALGLGVKMVILLALPAVGAGLWQAVGRDRAVLLAAGMGQVQLLLGYPFLAAYPWSYVSRAFEFTRQFQFKWTVNWRFIGEETFLSRPFSLSLLALHISLLTVFLLGRWMQPSSTGGRAISIPTLFKRLIHPPPKDVQASIARQVTPDFILTSVLSAVVIGCLCARSLHYQFYVYIVWATPFLLWRSGMHMVGVVAVFFAQEWAWNVYPSTDLSSSVVVACLAITVASSWIGIRFPTTR</sequence>
<dbReference type="PANTHER" id="PTHR12646">
    <property type="entry name" value="NOT56 - RELATED"/>
    <property type="match status" value="1"/>
</dbReference>
<evidence type="ECO:0000256" key="10">
    <source>
        <dbReference type="ARBA" id="ARBA00023136"/>
    </source>
</evidence>
<feature type="transmembrane region" description="Helical" evidence="14">
    <location>
        <begin position="393"/>
        <end position="413"/>
    </location>
</feature>
<dbReference type="OrthoDB" id="20028at2759"/>
<name>A0A6J3M069_9PEZI</name>
<dbReference type="Pfam" id="PF05208">
    <property type="entry name" value="ALG3"/>
    <property type="match status" value="1"/>
</dbReference>
<dbReference type="GeneID" id="54364633"/>
<feature type="transmembrane region" description="Helical" evidence="14">
    <location>
        <begin position="181"/>
        <end position="205"/>
    </location>
</feature>
<feature type="transmembrane region" description="Helical" evidence="14">
    <location>
        <begin position="329"/>
        <end position="345"/>
    </location>
</feature>
<keyword evidence="10 14" id="KW-0472">Membrane</keyword>
<evidence type="ECO:0000256" key="3">
    <source>
        <dbReference type="ARBA" id="ARBA00011964"/>
    </source>
</evidence>
<keyword evidence="6 14" id="KW-0808">Transferase</keyword>
<protein>
    <recommendedName>
        <fullName evidence="4 14">Dol-P-Man:Man(5)GlcNAc(2)-PP-Dol alpha-1,3-mannosyltransferase</fullName>
        <ecNumber evidence="3 14">2.4.1.258</ecNumber>
    </recommendedName>
    <alternativeName>
        <fullName evidence="14">Dol-P-Man-dependent alpha(1-3)-mannosyltransferase</fullName>
    </alternativeName>
</protein>
<evidence type="ECO:0000256" key="1">
    <source>
        <dbReference type="ARBA" id="ARBA00004477"/>
    </source>
</evidence>
<dbReference type="RefSeq" id="XP_033458461.1">
    <property type="nucleotide sequence ID" value="XM_033606833.1"/>
</dbReference>
<keyword evidence="15" id="KW-1185">Reference proteome</keyword>
<evidence type="ECO:0000256" key="9">
    <source>
        <dbReference type="ARBA" id="ARBA00022989"/>
    </source>
</evidence>
<comment type="catalytic activity">
    <reaction evidence="12 14">
        <text>an alpha-D-Man-(1-&gt;2)-alpha-D-Man-(1-&gt;2)-alpha-D-Man-(1-&gt;3)-[alpha-D-Man-(1-&gt;6)]-beta-D-Man-(1-&gt;4)-beta-D-GlcNAc-(1-&gt;4)-alpha-D-GlcNAc-diphospho-di-trans,poly-cis-dolichol + a di-trans,poly-cis-dolichyl beta-D-mannosyl phosphate = an alpha-D-Man-(1-&gt;2)-alpha-D-Man-(1-&gt;2)-alpha-D-Man-(1-&gt;3)-[alpha-D-Man-(1-&gt;3)-alpha-D-Man-(1-&gt;6)]-beta-D-Man-(1-&gt;4)-beta-D-GlcNAc-(1-&gt;4)-alpha-D-GlcNAc-diphospho-di-trans,poly-cis-dolichol + a di-trans,poly-cis-dolichyl phosphate + H(+)</text>
        <dbReference type="Rhea" id="RHEA:29527"/>
        <dbReference type="Rhea" id="RHEA-COMP:19498"/>
        <dbReference type="Rhea" id="RHEA-COMP:19501"/>
        <dbReference type="Rhea" id="RHEA-COMP:19516"/>
        <dbReference type="Rhea" id="RHEA-COMP:19517"/>
        <dbReference type="ChEBI" id="CHEBI:15378"/>
        <dbReference type="ChEBI" id="CHEBI:57683"/>
        <dbReference type="ChEBI" id="CHEBI:58211"/>
        <dbReference type="ChEBI" id="CHEBI:132515"/>
        <dbReference type="ChEBI" id="CHEBI:132516"/>
        <dbReference type="EC" id="2.4.1.258"/>
    </reaction>
    <physiologicalReaction direction="left-to-right" evidence="12 14">
        <dbReference type="Rhea" id="RHEA:29528"/>
    </physiologicalReaction>
</comment>
<accession>A0A6J3M069</accession>
<feature type="transmembrane region" description="Helical" evidence="14">
    <location>
        <begin position="108"/>
        <end position="128"/>
    </location>
</feature>